<reference evidence="1 2" key="1">
    <citation type="journal article" date="2019" name="Int. J. Syst. Evol. Microbiol.">
        <title>The Global Catalogue of Microorganisms (GCM) 10K type strain sequencing project: providing services to taxonomists for standard genome sequencing and annotation.</title>
        <authorList>
            <consortium name="The Broad Institute Genomics Platform"/>
            <consortium name="The Broad Institute Genome Sequencing Center for Infectious Disease"/>
            <person name="Wu L."/>
            <person name="Ma J."/>
        </authorList>
    </citation>
    <scope>NUCLEOTIDE SEQUENCE [LARGE SCALE GENOMIC DNA]</scope>
    <source>
        <strain evidence="1 2">JCM 11813</strain>
    </source>
</reference>
<comment type="caution">
    <text evidence="1">The sequence shown here is derived from an EMBL/GenBank/DDBJ whole genome shotgun (WGS) entry which is preliminary data.</text>
</comment>
<name>A0ABN1UQL6_9ACTN</name>
<protein>
    <recommendedName>
        <fullName evidence="3">DUF222 domain-containing protein</fullName>
    </recommendedName>
</protein>
<dbReference type="EMBL" id="BAAAJE010000030">
    <property type="protein sequence ID" value="GAA1163220.1"/>
    <property type="molecule type" value="Genomic_DNA"/>
</dbReference>
<dbReference type="Proteomes" id="UP001499979">
    <property type="component" value="Unassembled WGS sequence"/>
</dbReference>
<evidence type="ECO:0008006" key="3">
    <source>
        <dbReference type="Google" id="ProtNLM"/>
    </source>
</evidence>
<dbReference type="CDD" id="cd00085">
    <property type="entry name" value="HNHc"/>
    <property type="match status" value="1"/>
</dbReference>
<dbReference type="RefSeq" id="WP_343910697.1">
    <property type="nucleotide sequence ID" value="NZ_BAAAJE010000030.1"/>
</dbReference>
<gene>
    <name evidence="1" type="ORF">GCM10009606_46290</name>
</gene>
<sequence>MHEADLEAMTEEQILDFADTCAQTARRAEVDLLRAAYQWAIVHAPDRLDPAAAALPGREQARRYGGAGTPEVTEFAAATFGARIGRSTYAGRQLIADALDLHHRHPQLWARVQAGEVRASYARHVTKQTRDLTPEQAAYVDAGVVESADGRITWSRFEALVEAKVAQAAPEVAREKEQRRAAATFARKTANEGHGMASFLIRADVATINALDAAVTAFAQHLTTAFPDATDDERRVLAVLFLIHGTTIPEASDEPDLPDVADLLPTVVLFVHMYAGADREPIVRVEGHGPVTEDWVREVLGPKARFTIQPVLDIEGQAPVDAYEIPDRHRTAVRLMTPADVFPYASCTDTHMQVDHTIPHDHGGVSGIGNYGPLTTTHHRIETHGHFECRQPFPGIYVWRDPYGAYYLVDHTGTRRLPGTPAGPEPGRRPFLELFQSPIHLGISLDWAA</sequence>
<organism evidence="1 2">
    <name type="scientific">Nocardioides aquiterrae</name>
    <dbReference type="NCBI Taxonomy" id="203799"/>
    <lineage>
        <taxon>Bacteria</taxon>
        <taxon>Bacillati</taxon>
        <taxon>Actinomycetota</taxon>
        <taxon>Actinomycetes</taxon>
        <taxon>Propionibacteriales</taxon>
        <taxon>Nocardioidaceae</taxon>
        <taxon>Nocardioides</taxon>
    </lineage>
</organism>
<proteinExistence type="predicted"/>
<evidence type="ECO:0000313" key="2">
    <source>
        <dbReference type="Proteomes" id="UP001499979"/>
    </source>
</evidence>
<keyword evidence="2" id="KW-1185">Reference proteome</keyword>
<evidence type="ECO:0000313" key="1">
    <source>
        <dbReference type="EMBL" id="GAA1163220.1"/>
    </source>
</evidence>
<accession>A0ABN1UQL6</accession>
<dbReference type="InterPro" id="IPR003615">
    <property type="entry name" value="HNH_nuc"/>
</dbReference>